<organism evidence="1 2">
    <name type="scientific">Diversispora epigaea</name>
    <dbReference type="NCBI Taxonomy" id="1348612"/>
    <lineage>
        <taxon>Eukaryota</taxon>
        <taxon>Fungi</taxon>
        <taxon>Fungi incertae sedis</taxon>
        <taxon>Mucoromycota</taxon>
        <taxon>Glomeromycotina</taxon>
        <taxon>Glomeromycetes</taxon>
        <taxon>Diversisporales</taxon>
        <taxon>Diversisporaceae</taxon>
        <taxon>Diversispora</taxon>
    </lineage>
</organism>
<dbReference type="EMBL" id="PQFF01000144">
    <property type="protein sequence ID" value="RHZ78973.1"/>
    <property type="molecule type" value="Genomic_DNA"/>
</dbReference>
<keyword evidence="2" id="KW-1185">Reference proteome</keyword>
<name>A0A397J1K4_9GLOM</name>
<sequence length="122" mass="14338">MHLLLVHGEIVRYGEEITSGEYNQLDGNVHIRIRTSDNSDLIRITNEENDFAWSLTPGNNDNYTYHLRKRLQNCRKELYSWQKATPNDINRGLVGYDVLNNIQHFKPNRNPYIFLNNNNGFS</sequence>
<dbReference type="Proteomes" id="UP000266861">
    <property type="component" value="Unassembled WGS sequence"/>
</dbReference>
<reference evidence="1 2" key="1">
    <citation type="submission" date="2018-08" db="EMBL/GenBank/DDBJ databases">
        <title>Genome and evolution of the arbuscular mycorrhizal fungus Diversispora epigaea (formerly Glomus versiforme) and its bacterial endosymbionts.</title>
        <authorList>
            <person name="Sun X."/>
            <person name="Fei Z."/>
            <person name="Harrison M."/>
        </authorList>
    </citation>
    <scope>NUCLEOTIDE SEQUENCE [LARGE SCALE GENOMIC DNA]</scope>
    <source>
        <strain evidence="1 2">IT104</strain>
    </source>
</reference>
<evidence type="ECO:0000313" key="2">
    <source>
        <dbReference type="Proteomes" id="UP000266861"/>
    </source>
</evidence>
<gene>
    <name evidence="1" type="ORF">Glove_153g18</name>
</gene>
<comment type="caution">
    <text evidence="1">The sequence shown here is derived from an EMBL/GenBank/DDBJ whole genome shotgun (WGS) entry which is preliminary data.</text>
</comment>
<proteinExistence type="predicted"/>
<accession>A0A397J1K4</accession>
<protein>
    <submittedName>
        <fullName evidence="1">Uncharacterized protein</fullName>
    </submittedName>
</protein>
<dbReference type="OrthoDB" id="2395011at2759"/>
<evidence type="ECO:0000313" key="1">
    <source>
        <dbReference type="EMBL" id="RHZ78973.1"/>
    </source>
</evidence>
<dbReference type="AlphaFoldDB" id="A0A397J1K4"/>